<dbReference type="VEuPathDB" id="AmoebaDB:KM1_075600"/>
<dbReference type="SUPFAM" id="SSF56281">
    <property type="entry name" value="Metallo-hydrolase/oxidoreductase"/>
    <property type="match status" value="1"/>
</dbReference>
<dbReference type="PANTHER" id="PTHR30619">
    <property type="entry name" value="DNA INTERNALIZATION/COMPETENCE PROTEIN COMEC/REC2"/>
    <property type="match status" value="1"/>
</dbReference>
<name>A0A060N079_ENTHI</name>
<sequence>MYFIIFCFYIHHVFSTSGIDIHIFNVGQADSQLIVFPSGYSILIDAGETAPSSMNCKKIADWVFEILGSYHINVGVATHLHDDHIGTAFKNGFWYLLEKSGIIFDKFIDRDSGIIKNGLAICDDVEDINWHVIGSYGDTAIKWACYASNTQLKTQIMKIREVAKPCSNQINPPDKDALVQIIVSDGLGVLEDGKPISQDFHNSTRKPSENDYSIALRIKYGDFVYSTAGDLDGYYFRDSNIYHDIETPYKDVVGVVDIYHVNHHGSEHSNNLDYLQALQPTVAVISCGQNNRYSHPAQTSMEHITTYSEKVFLTNDCNPEVTNNFIEQVVIVNDKILIHYPKNGEKFYVSDSTETFKIAFAVKKNKPTPAVCKL</sequence>
<dbReference type="VEuPathDB" id="AmoebaDB:EHI8A_041420"/>
<dbReference type="VEuPathDB" id="AmoebaDB:EHI7A_042550"/>
<dbReference type="AlphaFoldDB" id="A0A060N079"/>
<proteinExistence type="evidence at transcript level"/>
<reference evidence="2" key="1">
    <citation type="submission" date="2012-06" db="EMBL/GenBank/DDBJ databases">
        <title>Short 5' UTR of Entamoeba genes.</title>
        <authorList>
            <person name="Hiranuka K."/>
            <person name="Kumagai M."/>
            <person name="Wakaguri H."/>
            <person name="Suzuki Y."/>
            <person name="Sugano S."/>
            <person name="Watanabe J."/>
            <person name="Makioka A."/>
        </authorList>
    </citation>
    <scope>NUCLEOTIDE SEQUENCE</scope>
    <source>
        <strain evidence="2">HM-1:IMSS</strain>
    </source>
</reference>
<keyword evidence="1" id="KW-0732">Signal</keyword>
<evidence type="ECO:0000256" key="1">
    <source>
        <dbReference type="SAM" id="SignalP"/>
    </source>
</evidence>
<dbReference type="VEuPathDB" id="AmoebaDB:EHI5A_004040"/>
<dbReference type="Gene3D" id="3.60.15.10">
    <property type="entry name" value="Ribonuclease Z/Hydroxyacylglutathione hydrolase-like"/>
    <property type="match status" value="1"/>
</dbReference>
<dbReference type="InterPro" id="IPR052159">
    <property type="entry name" value="Competence_DNA_uptake"/>
</dbReference>
<dbReference type="EMBL" id="AK419350">
    <property type="protein sequence ID" value="BAN38039.1"/>
    <property type="molecule type" value="mRNA"/>
</dbReference>
<dbReference type="InterPro" id="IPR036866">
    <property type="entry name" value="RibonucZ/Hydroxyglut_hydro"/>
</dbReference>
<feature type="chain" id="PRO_5013220857" evidence="1">
    <location>
        <begin position="16"/>
        <end position="374"/>
    </location>
</feature>
<evidence type="ECO:0000313" key="2">
    <source>
        <dbReference type="EMBL" id="BAN38039.1"/>
    </source>
</evidence>
<protein>
    <submittedName>
        <fullName evidence="2">Competence protein ComEC, putative</fullName>
    </submittedName>
</protein>
<accession>A0A060N079</accession>
<feature type="signal peptide" evidence="1">
    <location>
        <begin position="1"/>
        <end position="15"/>
    </location>
</feature>
<dbReference type="PANTHER" id="PTHR30619:SF1">
    <property type="entry name" value="RECOMBINATION PROTEIN 2"/>
    <property type="match status" value="1"/>
</dbReference>
<organism evidence="2">
    <name type="scientific">Entamoeba histolytica</name>
    <dbReference type="NCBI Taxonomy" id="5759"/>
    <lineage>
        <taxon>Eukaryota</taxon>
        <taxon>Amoebozoa</taxon>
        <taxon>Evosea</taxon>
        <taxon>Archamoebae</taxon>
        <taxon>Mastigamoebida</taxon>
        <taxon>Entamoebidae</taxon>
        <taxon>Entamoeba</taxon>
    </lineage>
</organism>
<dbReference type="VEuPathDB" id="AmoebaDB:EHI_067910"/>